<dbReference type="GO" id="GO:0009432">
    <property type="term" value="P:SOS response"/>
    <property type="evidence" value="ECO:0007669"/>
    <property type="project" value="UniProtKB-UniRule"/>
</dbReference>
<dbReference type="PROSITE" id="PS50151">
    <property type="entry name" value="UVR"/>
    <property type="match status" value="1"/>
</dbReference>
<dbReference type="InterPro" id="IPR036876">
    <property type="entry name" value="UVR_dom_sf"/>
</dbReference>
<dbReference type="GO" id="GO:0003677">
    <property type="term" value="F:DNA binding"/>
    <property type="evidence" value="ECO:0007669"/>
    <property type="project" value="UniProtKB-UniRule"/>
</dbReference>
<dbReference type="Pfam" id="PF08459">
    <property type="entry name" value="UvrC_RNaseH_dom"/>
    <property type="match status" value="1"/>
</dbReference>
<evidence type="ECO:0000313" key="12">
    <source>
        <dbReference type="EMBL" id="OOV86791.1"/>
    </source>
</evidence>
<keyword evidence="13" id="KW-1185">Reference proteome</keyword>
<dbReference type="GO" id="GO:0009380">
    <property type="term" value="C:excinuclease repair complex"/>
    <property type="evidence" value="ECO:0007669"/>
    <property type="project" value="InterPro"/>
</dbReference>
<dbReference type="AlphaFoldDB" id="A0A1T1HAB0"/>
<reference evidence="12" key="1">
    <citation type="submission" date="2017-02" db="EMBL/GenBank/DDBJ databases">
        <title>Draft Genome Sequence of the Salt Water Bacterium Oceanospirillum linum ATCC 11336.</title>
        <authorList>
            <person name="Trachtenberg A.M."/>
            <person name="Carney J.G."/>
            <person name="Linnane J.D."/>
            <person name="Rheaume B.A."/>
            <person name="Pitts N.L."/>
            <person name="Mykles D.L."/>
            <person name="Maclea K.S."/>
        </authorList>
    </citation>
    <scope>NUCLEOTIDE SEQUENCE [LARGE SCALE GENOMIC DNA]</scope>
    <source>
        <strain evidence="12">ATCC 11336</strain>
    </source>
</reference>
<dbReference type="InterPro" id="IPR004791">
    <property type="entry name" value="UvrC"/>
</dbReference>
<keyword evidence="1 7" id="KW-0963">Cytoplasm</keyword>
<dbReference type="Pfam" id="PF01541">
    <property type="entry name" value="GIY-YIG"/>
    <property type="match status" value="1"/>
</dbReference>
<evidence type="ECO:0000259" key="11">
    <source>
        <dbReference type="PROSITE" id="PS50165"/>
    </source>
</evidence>
<evidence type="ECO:0000256" key="1">
    <source>
        <dbReference type="ARBA" id="ARBA00022490"/>
    </source>
</evidence>
<dbReference type="PANTHER" id="PTHR30562:SF1">
    <property type="entry name" value="UVRABC SYSTEM PROTEIN C"/>
    <property type="match status" value="1"/>
</dbReference>
<dbReference type="SMART" id="SM00278">
    <property type="entry name" value="HhH1"/>
    <property type="match status" value="2"/>
</dbReference>
<dbReference type="Pfam" id="PF22920">
    <property type="entry name" value="UvrC_RNaseH"/>
    <property type="match status" value="1"/>
</dbReference>
<dbReference type="RefSeq" id="WP_078319842.1">
    <property type="nucleotide sequence ID" value="NZ_FXTS01000005.1"/>
</dbReference>
<dbReference type="GO" id="GO:0006289">
    <property type="term" value="P:nucleotide-excision repair"/>
    <property type="evidence" value="ECO:0007669"/>
    <property type="project" value="UniProtKB-UniRule"/>
</dbReference>
<dbReference type="SMART" id="SM00465">
    <property type="entry name" value="GIYc"/>
    <property type="match status" value="1"/>
</dbReference>
<evidence type="ECO:0000256" key="4">
    <source>
        <dbReference type="ARBA" id="ARBA00022881"/>
    </source>
</evidence>
<dbReference type="InterPro" id="IPR010994">
    <property type="entry name" value="RuvA_2-like"/>
</dbReference>
<evidence type="ECO:0000256" key="6">
    <source>
        <dbReference type="ARBA" id="ARBA00023236"/>
    </source>
</evidence>
<evidence type="ECO:0000313" key="13">
    <source>
        <dbReference type="Proteomes" id="UP000190064"/>
    </source>
</evidence>
<evidence type="ECO:0000259" key="9">
    <source>
        <dbReference type="PROSITE" id="PS50151"/>
    </source>
</evidence>
<dbReference type="NCBIfam" id="NF001824">
    <property type="entry name" value="PRK00558.1-5"/>
    <property type="match status" value="1"/>
</dbReference>
<evidence type="ECO:0000256" key="7">
    <source>
        <dbReference type="HAMAP-Rule" id="MF_00203"/>
    </source>
</evidence>
<dbReference type="InterPro" id="IPR001943">
    <property type="entry name" value="UVR_dom"/>
</dbReference>
<dbReference type="HAMAP" id="MF_00203">
    <property type="entry name" value="UvrC"/>
    <property type="match status" value="1"/>
</dbReference>
<dbReference type="Gene3D" id="4.10.860.10">
    <property type="entry name" value="UVR domain"/>
    <property type="match status" value="1"/>
</dbReference>
<accession>A0A1T1HAB0</accession>
<dbReference type="STRING" id="966.BTA35_0210830"/>
<organism evidence="12 13">
    <name type="scientific">Oceanospirillum linum</name>
    <dbReference type="NCBI Taxonomy" id="966"/>
    <lineage>
        <taxon>Bacteria</taxon>
        <taxon>Pseudomonadati</taxon>
        <taxon>Pseudomonadota</taxon>
        <taxon>Gammaproteobacteria</taxon>
        <taxon>Oceanospirillales</taxon>
        <taxon>Oceanospirillaceae</taxon>
        <taxon>Oceanospirillum</taxon>
    </lineage>
</organism>
<dbReference type="Gene3D" id="3.30.420.340">
    <property type="entry name" value="UvrC, RNAse H endonuclease domain"/>
    <property type="match status" value="1"/>
</dbReference>
<dbReference type="PANTHER" id="PTHR30562">
    <property type="entry name" value="UVRC/OXIDOREDUCTASE"/>
    <property type="match status" value="1"/>
</dbReference>
<keyword evidence="3 7" id="KW-0228">DNA excision</keyword>
<dbReference type="GO" id="GO:0009381">
    <property type="term" value="F:excinuclease ABC activity"/>
    <property type="evidence" value="ECO:0007669"/>
    <property type="project" value="UniProtKB-UniRule"/>
</dbReference>
<evidence type="ECO:0000256" key="8">
    <source>
        <dbReference type="SAM" id="Coils"/>
    </source>
</evidence>
<dbReference type="NCBIfam" id="TIGR00194">
    <property type="entry name" value="uvrC"/>
    <property type="match status" value="1"/>
</dbReference>
<keyword evidence="4 7" id="KW-0267">Excision nuclease</keyword>
<feature type="coiled-coil region" evidence="8">
    <location>
        <begin position="198"/>
        <end position="225"/>
    </location>
</feature>
<comment type="similarity">
    <text evidence="7">Belongs to the UvrC family.</text>
</comment>
<dbReference type="PROSITE" id="PS50165">
    <property type="entry name" value="UVRC"/>
    <property type="match status" value="1"/>
</dbReference>
<dbReference type="SUPFAM" id="SSF82771">
    <property type="entry name" value="GIY-YIG endonuclease"/>
    <property type="match status" value="1"/>
</dbReference>
<comment type="subunit">
    <text evidence="7">Interacts with UvrB in an incision complex.</text>
</comment>
<evidence type="ECO:0000259" key="10">
    <source>
        <dbReference type="PROSITE" id="PS50164"/>
    </source>
</evidence>
<dbReference type="FunFam" id="3.30.420.340:FF:000001">
    <property type="entry name" value="UvrABC system protein C"/>
    <property type="match status" value="1"/>
</dbReference>
<dbReference type="InterPro" id="IPR003583">
    <property type="entry name" value="Hlx-hairpin-Hlx_DNA-bd_motif"/>
</dbReference>
<evidence type="ECO:0000256" key="3">
    <source>
        <dbReference type="ARBA" id="ARBA00022769"/>
    </source>
</evidence>
<dbReference type="GO" id="GO:0005737">
    <property type="term" value="C:cytoplasm"/>
    <property type="evidence" value="ECO:0007669"/>
    <property type="project" value="UniProtKB-SubCell"/>
</dbReference>
<dbReference type="SUPFAM" id="SSF47781">
    <property type="entry name" value="RuvA domain 2-like"/>
    <property type="match status" value="1"/>
</dbReference>
<dbReference type="Gene3D" id="1.10.150.20">
    <property type="entry name" value="5' to 3' exonuclease, C-terminal subdomain"/>
    <property type="match status" value="1"/>
</dbReference>
<name>A0A1T1HAB0_OCELI</name>
<sequence>MPEFDAKAFLKTLSSHPGVYRMYDSADALLYVGKAKNLKNRVSSYFRSTGLSLKTKALVEQIARIEFTITSSEIEALLLEQTQIKRHRPPFNILMRDDKSYPYIFLSAGDYPQIEYSRGKKRKSGQYFGPYPNANAVKETLNLLQKVFRLRQCDDNFFSHRSRPCLQHQIERCSAPCVDLVSKQVYQDDVERAVLFLKGRSVELLAELQEKMDQAAEKLDFELAARFRDQLIQLRKVQEQQYVYGEQGDADLFALVSRPGGFAISVLFVRAGRVLGSRHYFPSDLLSDNEADTLQNFINQFYLGSGTREVPAEVITNLTLVEPDTLAEALKELYGKKVALNSQVRSHRSRWLQMAVTNAEQSLISHLARKGTMDSRFKALREALGLEERPERLECFDISHSSGEATVASCVVLGPDGPIKSEYRKFNIEGITAGDDYAAMRQALIRRYKRLASGEGKKPDILVLDGGKGQLKQARAVFNELAITDVILLAVSKGTTRKQGFETLYLETNDQIIDLDSDSKALHVIEQVRDEAHRFAIVSHRQRRDNTRRTSRFESIPGIGPKRRQAILRHFGGQKEALDASIQELAKVPGISAALAEQIYFHLHPEQ</sequence>
<feature type="domain" description="UvrC family homology region profile" evidence="11">
    <location>
        <begin position="252"/>
        <end position="478"/>
    </location>
</feature>
<dbReference type="CDD" id="cd10434">
    <property type="entry name" value="GIY-YIG_UvrC_Cho"/>
    <property type="match status" value="1"/>
</dbReference>
<proteinExistence type="inferred from homology"/>
<dbReference type="FunFam" id="3.40.1440.10:FF:000001">
    <property type="entry name" value="UvrABC system protein C"/>
    <property type="match status" value="1"/>
</dbReference>
<evidence type="ECO:0000256" key="2">
    <source>
        <dbReference type="ARBA" id="ARBA00022763"/>
    </source>
</evidence>
<dbReference type="InterPro" id="IPR035901">
    <property type="entry name" value="GIY-YIG_endonuc_sf"/>
</dbReference>
<dbReference type="Proteomes" id="UP000190064">
    <property type="component" value="Unassembled WGS sequence"/>
</dbReference>
<keyword evidence="2 7" id="KW-0227">DNA damage</keyword>
<keyword evidence="5 7" id="KW-0234">DNA repair</keyword>
<gene>
    <name evidence="7" type="primary">uvrC</name>
    <name evidence="12" type="ORF">BTA35_0210830</name>
</gene>
<feature type="domain" description="UVR" evidence="9">
    <location>
        <begin position="202"/>
        <end position="237"/>
    </location>
</feature>
<dbReference type="Pfam" id="PF02151">
    <property type="entry name" value="UVR"/>
    <property type="match status" value="1"/>
</dbReference>
<dbReference type="PROSITE" id="PS50164">
    <property type="entry name" value="GIY_YIG"/>
    <property type="match status" value="1"/>
</dbReference>
<dbReference type="InterPro" id="IPR038476">
    <property type="entry name" value="UvrC_RNase_H_dom_sf"/>
</dbReference>
<dbReference type="InterPro" id="IPR000305">
    <property type="entry name" value="GIY-YIG_endonuc"/>
</dbReference>
<feature type="domain" description="GIY-YIG" evidence="10">
    <location>
        <begin position="15"/>
        <end position="93"/>
    </location>
</feature>
<dbReference type="EMBL" id="MTSD02000004">
    <property type="protein sequence ID" value="OOV86791.1"/>
    <property type="molecule type" value="Genomic_DNA"/>
</dbReference>
<dbReference type="SUPFAM" id="SSF46600">
    <property type="entry name" value="C-terminal UvrC-binding domain of UvrB"/>
    <property type="match status" value="1"/>
</dbReference>
<dbReference type="InterPro" id="IPR001162">
    <property type="entry name" value="UvrC_RNase_H_dom"/>
</dbReference>
<protein>
    <recommendedName>
        <fullName evidence="7">UvrABC system protein C</fullName>
        <shortName evidence="7">Protein UvrC</shortName>
    </recommendedName>
    <alternativeName>
        <fullName evidence="7">Excinuclease ABC subunit C</fullName>
    </alternativeName>
</protein>
<dbReference type="InterPro" id="IPR050066">
    <property type="entry name" value="UvrABC_protein_C"/>
</dbReference>
<keyword evidence="8" id="KW-0175">Coiled coil</keyword>
<evidence type="ECO:0000256" key="5">
    <source>
        <dbReference type="ARBA" id="ARBA00023204"/>
    </source>
</evidence>
<dbReference type="InterPro" id="IPR047296">
    <property type="entry name" value="GIY-YIG_UvrC_Cho"/>
</dbReference>
<dbReference type="Pfam" id="PF14520">
    <property type="entry name" value="HHH_5"/>
    <property type="match status" value="1"/>
</dbReference>
<keyword evidence="6 7" id="KW-0742">SOS response</keyword>
<comment type="function">
    <text evidence="7">The UvrABC repair system catalyzes the recognition and processing of DNA lesions. UvrC both incises the 5' and 3' sides of the lesion. The N-terminal half is responsible for the 3' incision and the C-terminal half is responsible for the 5' incision.</text>
</comment>
<dbReference type="Gene3D" id="3.40.1440.10">
    <property type="entry name" value="GIY-YIG endonuclease"/>
    <property type="match status" value="1"/>
</dbReference>
<comment type="subcellular location">
    <subcellularLocation>
        <location evidence="7">Cytoplasm</location>
    </subcellularLocation>
</comment>
<comment type="caution">
    <text evidence="12">The sequence shown here is derived from an EMBL/GenBank/DDBJ whole genome shotgun (WGS) entry which is preliminary data.</text>
</comment>